<feature type="non-terminal residue" evidence="1">
    <location>
        <position position="63"/>
    </location>
</feature>
<evidence type="ECO:0000313" key="2">
    <source>
        <dbReference type="Proteomes" id="UP000789570"/>
    </source>
</evidence>
<proteinExistence type="predicted"/>
<dbReference type="OrthoDB" id="2396506at2759"/>
<evidence type="ECO:0000313" key="1">
    <source>
        <dbReference type="EMBL" id="CAG8749762.1"/>
    </source>
</evidence>
<dbReference type="AlphaFoldDB" id="A0A9N9IUZ1"/>
<reference evidence="1" key="1">
    <citation type="submission" date="2021-06" db="EMBL/GenBank/DDBJ databases">
        <authorList>
            <person name="Kallberg Y."/>
            <person name="Tangrot J."/>
            <person name="Rosling A."/>
        </authorList>
    </citation>
    <scope>NUCLEOTIDE SEQUENCE</scope>
    <source>
        <strain evidence="1">UK204</strain>
    </source>
</reference>
<gene>
    <name evidence="1" type="ORF">FCALED_LOCUS16226</name>
</gene>
<accession>A0A9N9IUZ1</accession>
<comment type="caution">
    <text evidence="1">The sequence shown here is derived from an EMBL/GenBank/DDBJ whole genome shotgun (WGS) entry which is preliminary data.</text>
</comment>
<dbReference type="Proteomes" id="UP000789570">
    <property type="component" value="Unassembled WGS sequence"/>
</dbReference>
<sequence length="63" mass="7316">YLDTMGQSLKYIKVHVQMLPMCIKIGSYLKIALKKSGEAFKEGIMLKIEGNNENKFVYIVKRY</sequence>
<protein>
    <submittedName>
        <fullName evidence="1">16491_t:CDS:1</fullName>
    </submittedName>
</protein>
<dbReference type="EMBL" id="CAJVPQ010017939">
    <property type="protein sequence ID" value="CAG8749762.1"/>
    <property type="molecule type" value="Genomic_DNA"/>
</dbReference>
<organism evidence="1 2">
    <name type="scientific">Funneliformis caledonium</name>
    <dbReference type="NCBI Taxonomy" id="1117310"/>
    <lineage>
        <taxon>Eukaryota</taxon>
        <taxon>Fungi</taxon>
        <taxon>Fungi incertae sedis</taxon>
        <taxon>Mucoromycota</taxon>
        <taxon>Glomeromycotina</taxon>
        <taxon>Glomeromycetes</taxon>
        <taxon>Glomerales</taxon>
        <taxon>Glomeraceae</taxon>
        <taxon>Funneliformis</taxon>
    </lineage>
</organism>
<name>A0A9N9IUZ1_9GLOM</name>
<keyword evidence="2" id="KW-1185">Reference proteome</keyword>